<reference evidence="2" key="1">
    <citation type="journal article" date="2022" name="Int. J. Mol. Sci.">
        <title>Draft Genome of Tanacetum Coccineum: Genomic Comparison of Closely Related Tanacetum-Family Plants.</title>
        <authorList>
            <person name="Yamashiro T."/>
            <person name="Shiraishi A."/>
            <person name="Nakayama K."/>
            <person name="Satake H."/>
        </authorList>
    </citation>
    <scope>NUCLEOTIDE SEQUENCE</scope>
</reference>
<evidence type="ECO:0000313" key="2">
    <source>
        <dbReference type="EMBL" id="GJS76874.1"/>
    </source>
</evidence>
<dbReference type="Proteomes" id="UP001151760">
    <property type="component" value="Unassembled WGS sequence"/>
</dbReference>
<keyword evidence="1" id="KW-1133">Transmembrane helix</keyword>
<gene>
    <name evidence="2" type="ORF">Tco_0726755</name>
</gene>
<organism evidence="2 3">
    <name type="scientific">Tanacetum coccineum</name>
    <dbReference type="NCBI Taxonomy" id="301880"/>
    <lineage>
        <taxon>Eukaryota</taxon>
        <taxon>Viridiplantae</taxon>
        <taxon>Streptophyta</taxon>
        <taxon>Embryophyta</taxon>
        <taxon>Tracheophyta</taxon>
        <taxon>Spermatophyta</taxon>
        <taxon>Magnoliopsida</taxon>
        <taxon>eudicotyledons</taxon>
        <taxon>Gunneridae</taxon>
        <taxon>Pentapetalae</taxon>
        <taxon>asterids</taxon>
        <taxon>campanulids</taxon>
        <taxon>Asterales</taxon>
        <taxon>Asteraceae</taxon>
        <taxon>Asteroideae</taxon>
        <taxon>Anthemideae</taxon>
        <taxon>Anthemidinae</taxon>
        <taxon>Tanacetum</taxon>
    </lineage>
</organism>
<accession>A0ABQ4YGG5</accession>
<feature type="transmembrane region" description="Helical" evidence="1">
    <location>
        <begin position="22"/>
        <end position="43"/>
    </location>
</feature>
<proteinExistence type="predicted"/>
<evidence type="ECO:0000313" key="3">
    <source>
        <dbReference type="Proteomes" id="UP001151760"/>
    </source>
</evidence>
<comment type="caution">
    <text evidence="2">The sequence shown here is derived from an EMBL/GenBank/DDBJ whole genome shotgun (WGS) entry which is preliminary data.</text>
</comment>
<keyword evidence="1" id="KW-0472">Membrane</keyword>
<keyword evidence="1" id="KW-0812">Transmembrane</keyword>
<name>A0ABQ4YGG5_9ASTR</name>
<protein>
    <submittedName>
        <fullName evidence="2">Uncharacterized protein</fullName>
    </submittedName>
</protein>
<sequence length="112" mass="12597">MTSHAAAMYTINSSLSIGAVSVGSYAISFFICLNVTSASAVHWKSLFFVHFFKVLKNDSDFSADLRRNLFRLANFPFSFPTSFRHFGDDAGKSLWRSLSRKAFWNSRISLGL</sequence>
<reference evidence="2" key="2">
    <citation type="submission" date="2022-01" db="EMBL/GenBank/DDBJ databases">
        <authorList>
            <person name="Yamashiro T."/>
            <person name="Shiraishi A."/>
            <person name="Satake H."/>
            <person name="Nakayama K."/>
        </authorList>
    </citation>
    <scope>NUCLEOTIDE SEQUENCE</scope>
</reference>
<evidence type="ECO:0000256" key="1">
    <source>
        <dbReference type="SAM" id="Phobius"/>
    </source>
</evidence>
<keyword evidence="3" id="KW-1185">Reference proteome</keyword>
<dbReference type="EMBL" id="BQNB010010408">
    <property type="protein sequence ID" value="GJS76874.1"/>
    <property type="molecule type" value="Genomic_DNA"/>
</dbReference>